<dbReference type="EMBL" id="CP000930">
    <property type="protein sequence ID" value="ABZ84892.1"/>
    <property type="molecule type" value="Genomic_DNA"/>
</dbReference>
<protein>
    <submittedName>
        <fullName evidence="1">Uncharacterized protein</fullName>
    </submittedName>
</protein>
<dbReference type="HOGENOM" id="CLU_1710755_0_0_9"/>
<dbReference type="KEGG" id="hmo:HM1_3133"/>
<sequence length="153" mass="17464">MGWLLLGTASDGGFRARLFPAKNQGKAWFPCRIQHHQFAVDYPTASSLQDGLRRHIDVGAGNIPPFAVLQLHAVVVNKGQCSDAVPFHLEKIVRVIEGFRVGKRLHRQELLNSGFLRGERRVRRCRCPLRRHEVLRRRSFLGAASFFCWVFTC</sequence>
<gene>
    <name evidence="1" type="ORF">HM1_3133</name>
</gene>
<accession>B0TIF1</accession>
<evidence type="ECO:0000313" key="1">
    <source>
        <dbReference type="EMBL" id="ABZ84892.1"/>
    </source>
</evidence>
<dbReference type="Proteomes" id="UP000008550">
    <property type="component" value="Chromosome"/>
</dbReference>
<name>B0TIF1_HELMI</name>
<dbReference type="AlphaFoldDB" id="B0TIF1"/>
<proteinExistence type="predicted"/>
<reference evidence="1 2" key="1">
    <citation type="journal article" date="2008" name="J. Bacteriol.">
        <title>The genome of Heliobacterium modesticaldum, a phototrophic representative of the Firmicutes containing the simplest photosynthetic apparatus.</title>
        <authorList>
            <person name="Sattley W.M."/>
            <person name="Madigan M.T."/>
            <person name="Swingley W.D."/>
            <person name="Cheung P.C."/>
            <person name="Clocksin K.M."/>
            <person name="Conrad A.L."/>
            <person name="Dejesa L.C."/>
            <person name="Honchak B.M."/>
            <person name="Jung D.O."/>
            <person name="Karbach L.E."/>
            <person name="Kurdoglu A."/>
            <person name="Lahiri S."/>
            <person name="Mastrian S.D."/>
            <person name="Page L.E."/>
            <person name="Taylor H.L."/>
            <person name="Wang Z.T."/>
            <person name="Raymond J."/>
            <person name="Chen M."/>
            <person name="Blankenship R.E."/>
            <person name="Touchman J.W."/>
        </authorList>
    </citation>
    <scope>NUCLEOTIDE SEQUENCE [LARGE SCALE GENOMIC DNA]</scope>
    <source>
        <strain evidence="2">ATCC 51547 / Ice1</strain>
    </source>
</reference>
<organism evidence="1 2">
    <name type="scientific">Heliobacterium modesticaldum (strain ATCC 51547 / Ice1)</name>
    <dbReference type="NCBI Taxonomy" id="498761"/>
    <lineage>
        <taxon>Bacteria</taxon>
        <taxon>Bacillati</taxon>
        <taxon>Bacillota</taxon>
        <taxon>Clostridia</taxon>
        <taxon>Eubacteriales</taxon>
        <taxon>Heliobacteriaceae</taxon>
        <taxon>Heliomicrobium</taxon>
    </lineage>
</organism>
<keyword evidence="2" id="KW-1185">Reference proteome</keyword>
<evidence type="ECO:0000313" key="2">
    <source>
        <dbReference type="Proteomes" id="UP000008550"/>
    </source>
</evidence>